<protein>
    <submittedName>
        <fullName evidence="1">Uncharacterized protein</fullName>
    </submittedName>
</protein>
<name>A0ABR2FDM9_9ROSI</name>
<reference evidence="1 2" key="1">
    <citation type="journal article" date="2024" name="G3 (Bethesda)">
        <title>Genome assembly of Hibiscus sabdariffa L. provides insights into metabolisms of medicinal natural products.</title>
        <authorList>
            <person name="Kim T."/>
        </authorList>
    </citation>
    <scope>NUCLEOTIDE SEQUENCE [LARGE SCALE GENOMIC DNA]</scope>
    <source>
        <strain evidence="1">TK-2024</strain>
        <tissue evidence="1">Old leaves</tissue>
    </source>
</reference>
<comment type="caution">
    <text evidence="1">The sequence shown here is derived from an EMBL/GenBank/DDBJ whole genome shotgun (WGS) entry which is preliminary data.</text>
</comment>
<proteinExistence type="predicted"/>
<keyword evidence="2" id="KW-1185">Reference proteome</keyword>
<dbReference type="EMBL" id="JBBPBM010000006">
    <property type="protein sequence ID" value="KAK8578970.1"/>
    <property type="molecule type" value="Genomic_DNA"/>
</dbReference>
<gene>
    <name evidence="1" type="ORF">V6N12_069308</name>
</gene>
<evidence type="ECO:0000313" key="1">
    <source>
        <dbReference type="EMBL" id="KAK8578970.1"/>
    </source>
</evidence>
<dbReference type="Proteomes" id="UP001472677">
    <property type="component" value="Unassembled WGS sequence"/>
</dbReference>
<evidence type="ECO:0000313" key="2">
    <source>
        <dbReference type="Proteomes" id="UP001472677"/>
    </source>
</evidence>
<sequence>MLRVGVEAFVEVNQSSLYGDDLKVVGITSDPLIPSEGVEPGSSIIGVDTRFPLKARTNVVAKPTVVEVMLSTKVATMPLSEMEGIVAIMVARNLDAIFLGG</sequence>
<organism evidence="1 2">
    <name type="scientific">Hibiscus sabdariffa</name>
    <name type="common">roselle</name>
    <dbReference type="NCBI Taxonomy" id="183260"/>
    <lineage>
        <taxon>Eukaryota</taxon>
        <taxon>Viridiplantae</taxon>
        <taxon>Streptophyta</taxon>
        <taxon>Embryophyta</taxon>
        <taxon>Tracheophyta</taxon>
        <taxon>Spermatophyta</taxon>
        <taxon>Magnoliopsida</taxon>
        <taxon>eudicotyledons</taxon>
        <taxon>Gunneridae</taxon>
        <taxon>Pentapetalae</taxon>
        <taxon>rosids</taxon>
        <taxon>malvids</taxon>
        <taxon>Malvales</taxon>
        <taxon>Malvaceae</taxon>
        <taxon>Malvoideae</taxon>
        <taxon>Hibiscus</taxon>
    </lineage>
</organism>
<accession>A0ABR2FDM9</accession>